<sequence length="73" mass="8858">MPPRHPNKEIREVLKEAEEQGWRVEPPKGRYWSIWCPCEDRHKSTIKISPSNPNYVRELRKKLNRETCWKEVS</sequence>
<dbReference type="OrthoDB" id="3700275at2"/>
<protein>
    <recommendedName>
        <fullName evidence="3">HicA toxin of toxin-antitoxin</fullName>
    </recommendedName>
</protein>
<dbReference type="EMBL" id="FOBF01000054">
    <property type="protein sequence ID" value="SEN89313.1"/>
    <property type="molecule type" value="Genomic_DNA"/>
</dbReference>
<evidence type="ECO:0000313" key="2">
    <source>
        <dbReference type="Proteomes" id="UP000198953"/>
    </source>
</evidence>
<accession>A0A1H8K8L9</accession>
<keyword evidence="2" id="KW-1185">Reference proteome</keyword>
<proteinExistence type="predicted"/>
<organism evidence="1 2">
    <name type="scientific">Nonomuraea pusilla</name>
    <dbReference type="NCBI Taxonomy" id="46177"/>
    <lineage>
        <taxon>Bacteria</taxon>
        <taxon>Bacillati</taxon>
        <taxon>Actinomycetota</taxon>
        <taxon>Actinomycetes</taxon>
        <taxon>Streptosporangiales</taxon>
        <taxon>Streptosporangiaceae</taxon>
        <taxon>Nonomuraea</taxon>
    </lineage>
</organism>
<evidence type="ECO:0000313" key="1">
    <source>
        <dbReference type="EMBL" id="SEN89313.1"/>
    </source>
</evidence>
<name>A0A1H8K8L9_9ACTN</name>
<dbReference type="AlphaFoldDB" id="A0A1H8K8L9"/>
<reference evidence="1 2" key="1">
    <citation type="submission" date="2016-10" db="EMBL/GenBank/DDBJ databases">
        <authorList>
            <person name="de Groot N.N."/>
        </authorList>
    </citation>
    <scope>NUCLEOTIDE SEQUENCE [LARGE SCALE GENOMIC DNA]</scope>
    <source>
        <strain evidence="1 2">DSM 43357</strain>
    </source>
</reference>
<dbReference type="STRING" id="46177.SAMN05660976_08549"/>
<gene>
    <name evidence="1" type="ORF">SAMN05660976_08549</name>
</gene>
<dbReference type="Proteomes" id="UP000198953">
    <property type="component" value="Unassembled WGS sequence"/>
</dbReference>
<evidence type="ECO:0008006" key="3">
    <source>
        <dbReference type="Google" id="ProtNLM"/>
    </source>
</evidence>